<evidence type="ECO:0000256" key="2">
    <source>
        <dbReference type="ARBA" id="ARBA00022643"/>
    </source>
</evidence>
<evidence type="ECO:0000259" key="3">
    <source>
        <dbReference type="PROSITE" id="PS50902"/>
    </source>
</evidence>
<keyword evidence="2" id="KW-0288">FMN</keyword>
<dbReference type="InterPro" id="IPR008254">
    <property type="entry name" value="Flavodoxin/NO_synth"/>
</dbReference>
<feature type="domain" description="Flavodoxin-like" evidence="3">
    <location>
        <begin position="11"/>
        <end position="77"/>
    </location>
</feature>
<protein>
    <recommendedName>
        <fullName evidence="3">Flavodoxin-like domain-containing protein</fullName>
    </recommendedName>
</protein>
<reference evidence="4 5" key="1">
    <citation type="journal article" date="2014" name="Syst. Appl. Microbiol.">
        <title>Microsymbionts of Phaseolus vulgaris in acid and alkaline soils of Mexico.</title>
        <authorList>
            <person name="Verastegui-Valdes M.M."/>
            <person name="Zhang Y.J."/>
            <person name="Rivera-Orduna F.N."/>
            <person name="Cheng H.P."/>
            <person name="Sui X.H."/>
            <person name="Wang E.T."/>
        </authorList>
    </citation>
    <scope>NUCLEOTIDE SEQUENCE [LARGE SCALE GENOMIC DNA]</scope>
    <source>
        <strain evidence="4 5">FG01</strain>
    </source>
</reference>
<dbReference type="EMBL" id="LODU01000018">
    <property type="protein sequence ID" value="POH33522.1"/>
    <property type="molecule type" value="Genomic_DNA"/>
</dbReference>
<dbReference type="SUPFAM" id="SSF52218">
    <property type="entry name" value="Flavoproteins"/>
    <property type="match status" value="1"/>
</dbReference>
<evidence type="ECO:0000256" key="1">
    <source>
        <dbReference type="ARBA" id="ARBA00022630"/>
    </source>
</evidence>
<name>A0A2S3YQL2_9HYPH</name>
<dbReference type="Gene3D" id="3.40.50.360">
    <property type="match status" value="1"/>
</dbReference>
<accession>A0A2S3YQL2</accession>
<gene>
    <name evidence="4" type="ORF">ATY31_10520</name>
</gene>
<dbReference type="PROSITE" id="PS50902">
    <property type="entry name" value="FLAVODOXIN_LIKE"/>
    <property type="match status" value="1"/>
</dbReference>
<evidence type="ECO:0000313" key="5">
    <source>
        <dbReference type="Proteomes" id="UP000237511"/>
    </source>
</evidence>
<evidence type="ECO:0000313" key="4">
    <source>
        <dbReference type="EMBL" id="POH33522.1"/>
    </source>
</evidence>
<dbReference type="Pfam" id="PF00258">
    <property type="entry name" value="Flavodoxin_1"/>
    <property type="match status" value="1"/>
</dbReference>
<proteinExistence type="predicted"/>
<organism evidence="4 5">
    <name type="scientific">Sinorhizobium americanum</name>
    <dbReference type="NCBI Taxonomy" id="194963"/>
    <lineage>
        <taxon>Bacteria</taxon>
        <taxon>Pseudomonadati</taxon>
        <taxon>Pseudomonadota</taxon>
        <taxon>Alphaproteobacteria</taxon>
        <taxon>Hyphomicrobiales</taxon>
        <taxon>Rhizobiaceae</taxon>
        <taxon>Sinorhizobium/Ensifer group</taxon>
        <taxon>Sinorhizobium</taxon>
    </lineage>
</organism>
<comment type="caution">
    <text evidence="4">The sequence shown here is derived from an EMBL/GenBank/DDBJ whole genome shotgun (WGS) entry which is preliminary data.</text>
</comment>
<keyword evidence="1" id="KW-0285">Flavoprotein</keyword>
<dbReference type="InterPro" id="IPR029039">
    <property type="entry name" value="Flavoprotein-like_sf"/>
</dbReference>
<dbReference type="RefSeq" id="WP_097527865.1">
    <property type="nucleotide sequence ID" value="NZ_LODU01000018.1"/>
</dbReference>
<dbReference type="GO" id="GO:0010181">
    <property type="term" value="F:FMN binding"/>
    <property type="evidence" value="ECO:0007669"/>
    <property type="project" value="InterPro"/>
</dbReference>
<dbReference type="Proteomes" id="UP000237511">
    <property type="component" value="Unassembled WGS sequence"/>
</dbReference>
<dbReference type="AlphaFoldDB" id="A0A2S3YQL2"/>
<sequence length="77" mass="8284">MPPSIAYRRPLLILYGSNTGMSESFAKRIGIEAATRYVPGVAPADDYSPGVPVDIPFVVVSASYEGLPPNNARRFLS</sequence>